<evidence type="ECO:0000313" key="1">
    <source>
        <dbReference type="EMBL" id="KAH7927287.1"/>
    </source>
</evidence>
<comment type="caution">
    <text evidence="1">The sequence shown here is derived from an EMBL/GenBank/DDBJ whole genome shotgun (WGS) entry which is preliminary data.</text>
</comment>
<evidence type="ECO:0000313" key="2">
    <source>
        <dbReference type="Proteomes" id="UP000790709"/>
    </source>
</evidence>
<gene>
    <name evidence="1" type="ORF">BV22DRAFT_1007347</name>
</gene>
<reference evidence="1" key="1">
    <citation type="journal article" date="2021" name="New Phytol.">
        <title>Evolutionary innovations through gain and loss of genes in the ectomycorrhizal Boletales.</title>
        <authorList>
            <person name="Wu G."/>
            <person name="Miyauchi S."/>
            <person name="Morin E."/>
            <person name="Kuo A."/>
            <person name="Drula E."/>
            <person name="Varga T."/>
            <person name="Kohler A."/>
            <person name="Feng B."/>
            <person name="Cao Y."/>
            <person name="Lipzen A."/>
            <person name="Daum C."/>
            <person name="Hundley H."/>
            <person name="Pangilinan J."/>
            <person name="Johnson J."/>
            <person name="Barry K."/>
            <person name="LaButti K."/>
            <person name="Ng V."/>
            <person name="Ahrendt S."/>
            <person name="Min B."/>
            <person name="Choi I.G."/>
            <person name="Park H."/>
            <person name="Plett J.M."/>
            <person name="Magnuson J."/>
            <person name="Spatafora J.W."/>
            <person name="Nagy L.G."/>
            <person name="Henrissat B."/>
            <person name="Grigoriev I.V."/>
            <person name="Yang Z.L."/>
            <person name="Xu J."/>
            <person name="Martin F.M."/>
        </authorList>
    </citation>
    <scope>NUCLEOTIDE SEQUENCE</scope>
    <source>
        <strain evidence="1">KUC20120723A-06</strain>
    </source>
</reference>
<proteinExistence type="predicted"/>
<dbReference type="EMBL" id="MU266369">
    <property type="protein sequence ID" value="KAH7927287.1"/>
    <property type="molecule type" value="Genomic_DNA"/>
</dbReference>
<dbReference type="Proteomes" id="UP000790709">
    <property type="component" value="Unassembled WGS sequence"/>
</dbReference>
<sequence>MAAVKVINHTPLPPRQPKDIPLPPSPADSDSRLPTKKSKKGKGKEKEKKKAKATTRDAENLNTGEQIVGEAKVATLSQDKPWTWTSLTNSSTSSHPPIFTKDGGYFFSIVGSSIKIHSTASGKVLSTLPGSQDQGHSDVITSAILSAKNAFQLITASLDGTIKIWDFLEGVLLYTLSIEQPIHHICAHEKINDHIFVSTAKAKKKEKMNGATQDESCVVLQVSLKPKDRVSEAGVHKSSSIIPIGKTRATAGLAVSASGAWLIAVAGHKAYVASISALKSGFTKYVSPDPLTCLSVHPTEDYFATGDEKGVVRLWYCLSQSIPKVIGVEKRSETSIFHWHAHAISSVAFSTNGAYLLSGGEESVLVIWQLHTGKKEFVPRVGSPIKSIVVSRASASEEYLLGLADASYAFISSATLKLSRVYARIKLDPAVPSDPASSSSNIPLAVHAASATLILPSSHPSSLQSYSPSSSSLVAELEVSPSNRVSRRDDRALEPSRVELAVISATGDWMATIDHRKGDETFRPEIYLKIWWWDKKAAFWSLNTRIDRPHGLHKVTSVSFSPAHGDPSSVQLITTGDDHNVKAWRIQATKDKKGGVEVSWTNRSTFTFRQERPKHGTWSPDGSLLAVSFDSSVAMYDPFTNILQHSFCCSEVPVVSSSHFIGPSGHYLAVIGGPNIALWDVVTQSVRWRHRNPSLIHAVVPNPSHDSFAIFYESPPPSPKQCVKVFSVQSSTPALLQNLPFKLMSIAWYPIPTSPSHDPSFSVVGVTHSYDVVHLGDEVRQSSEPGTSANTLSKGPLAQKRSLFHEMFGVSAFADVSNHSANDASSSKADVTLPWRSSETGKAFDAPAYLMPPMETLFVPLISSFLKLRTDDDEERQPGKGPHDPDFDMQVDPPSEHEFVPPKSAVVARGQVLEEFVPIFKEITGSPEYPFQSGKSANSATLSITSTPRSVKPSTLTPAPQKVLTAMAPTPQQASTPSLPAKAGIKRSRQSLG</sequence>
<name>A0ACB8BR16_9AGAM</name>
<organism evidence="1 2">
    <name type="scientific">Leucogyrophana mollusca</name>
    <dbReference type="NCBI Taxonomy" id="85980"/>
    <lineage>
        <taxon>Eukaryota</taxon>
        <taxon>Fungi</taxon>
        <taxon>Dikarya</taxon>
        <taxon>Basidiomycota</taxon>
        <taxon>Agaricomycotina</taxon>
        <taxon>Agaricomycetes</taxon>
        <taxon>Agaricomycetidae</taxon>
        <taxon>Boletales</taxon>
        <taxon>Boletales incertae sedis</taxon>
        <taxon>Leucogyrophana</taxon>
    </lineage>
</organism>
<accession>A0ACB8BR16</accession>
<keyword evidence="2" id="KW-1185">Reference proteome</keyword>
<protein>
    <submittedName>
        <fullName evidence="1">WD40 repeat-like protein</fullName>
    </submittedName>
</protein>